<feature type="transmembrane region" description="Helical" evidence="2">
    <location>
        <begin position="345"/>
        <end position="366"/>
    </location>
</feature>
<comment type="caution">
    <text evidence="3">The sequence shown here is derived from an EMBL/GenBank/DDBJ whole genome shotgun (WGS) entry which is preliminary data.</text>
</comment>
<keyword evidence="4" id="KW-1185">Reference proteome</keyword>
<organism evidence="3 4">
    <name type="scientific">Nonomuraea cavernae</name>
    <dbReference type="NCBI Taxonomy" id="2045107"/>
    <lineage>
        <taxon>Bacteria</taxon>
        <taxon>Bacillati</taxon>
        <taxon>Actinomycetota</taxon>
        <taxon>Actinomycetes</taxon>
        <taxon>Streptosporangiales</taxon>
        <taxon>Streptosporangiaceae</taxon>
        <taxon>Nonomuraea</taxon>
    </lineage>
</organism>
<feature type="transmembrane region" description="Helical" evidence="2">
    <location>
        <begin position="306"/>
        <end position="325"/>
    </location>
</feature>
<keyword evidence="2" id="KW-0472">Membrane</keyword>
<accession>A0A917Z0D3</accession>
<feature type="region of interest" description="Disordered" evidence="1">
    <location>
        <begin position="369"/>
        <end position="388"/>
    </location>
</feature>
<sequence length="388" mass="41340">MTEQPLQVQGAGLRNSAINLDFFANALLDTHRMQRDGYPPVSAMPMGALGIIGEAARLRYNNGFRGFNDRLIDGVHSAKFLSRTLIRNLDGYTEAENANVQDLIRMQQRGSGSDLDFGLLGDDIVSIPGNPLFDAHRGLNRNWEGMTLTAGATVSGLTALGLRQFMAKSSRYVAPSPTVFNEYERARVALRSSRTAGLLKLAGQMSLAATVGALAWATAVVPSDEVLDDHVNYWASVALSLSKLFAGGDPAERSVLAQAWSGDAMVAADAKLRAFITAGIQLSDEAVARAYDLAQAVANLNLLHDLALGVTVMGVAALAGIRIFYSVNPVAALAAQETMGRKITIAIMAVQAVLTASMGMVLYAGMDGQRRESGPSNVPSQDFPRELV</sequence>
<gene>
    <name evidence="3" type="ORF">GCM10012289_30610</name>
</gene>
<evidence type="ECO:0000313" key="3">
    <source>
        <dbReference type="EMBL" id="GGO69446.1"/>
    </source>
</evidence>
<evidence type="ECO:0000256" key="1">
    <source>
        <dbReference type="SAM" id="MobiDB-lite"/>
    </source>
</evidence>
<proteinExistence type="predicted"/>
<protein>
    <submittedName>
        <fullName evidence="3">Uncharacterized protein</fullName>
    </submittedName>
</protein>
<evidence type="ECO:0000313" key="4">
    <source>
        <dbReference type="Proteomes" id="UP000646523"/>
    </source>
</evidence>
<dbReference type="EMBL" id="BMNH01000007">
    <property type="protein sequence ID" value="GGO69446.1"/>
    <property type="molecule type" value="Genomic_DNA"/>
</dbReference>
<reference evidence="3" key="1">
    <citation type="journal article" date="2014" name="Int. J. Syst. Evol. Microbiol.">
        <title>Complete genome sequence of Corynebacterium casei LMG S-19264T (=DSM 44701T), isolated from a smear-ripened cheese.</title>
        <authorList>
            <consortium name="US DOE Joint Genome Institute (JGI-PGF)"/>
            <person name="Walter F."/>
            <person name="Albersmeier A."/>
            <person name="Kalinowski J."/>
            <person name="Ruckert C."/>
        </authorList>
    </citation>
    <scope>NUCLEOTIDE SEQUENCE</scope>
    <source>
        <strain evidence="3">CGMCC 4.7368</strain>
    </source>
</reference>
<dbReference type="AlphaFoldDB" id="A0A917Z0D3"/>
<reference evidence="3" key="2">
    <citation type="submission" date="2020-09" db="EMBL/GenBank/DDBJ databases">
        <authorList>
            <person name="Sun Q."/>
            <person name="Zhou Y."/>
        </authorList>
    </citation>
    <scope>NUCLEOTIDE SEQUENCE</scope>
    <source>
        <strain evidence="3">CGMCC 4.7368</strain>
    </source>
</reference>
<dbReference type="RefSeq" id="WP_189124746.1">
    <property type="nucleotide sequence ID" value="NZ_BMNH01000007.1"/>
</dbReference>
<name>A0A917Z0D3_9ACTN</name>
<evidence type="ECO:0000256" key="2">
    <source>
        <dbReference type="SAM" id="Phobius"/>
    </source>
</evidence>
<dbReference type="Proteomes" id="UP000646523">
    <property type="component" value="Unassembled WGS sequence"/>
</dbReference>
<keyword evidence="2" id="KW-0812">Transmembrane</keyword>
<keyword evidence="2" id="KW-1133">Transmembrane helix</keyword>